<comment type="caution">
    <text evidence="5">Lacks conserved residue(s) required for the propagation of feature annotation.</text>
</comment>
<evidence type="ECO:0000256" key="4">
    <source>
        <dbReference type="ARBA" id="ARBA00023136"/>
    </source>
</evidence>
<accession>A0AA88DAD1</accession>
<sequence length="180" mass="20703">MWTKTDVEEEARPLYPMMLESPELRWSFIRKIYPIICIQLFATITVAATVISIPPIAHFFANTSAGLALYVFLVITTFVSIVVPVVFLFPEASGDLRSPRDLHHFSRVRDWIGLCIHEWISTMIYGCLASLLYCAYIVYDTDNLIKRYTYDEYIRAAVTLYVDIINLFLSLLTIFRAADS</sequence>
<organism evidence="6 7">
    <name type="scientific">Ficus carica</name>
    <name type="common">Common fig</name>
    <dbReference type="NCBI Taxonomy" id="3494"/>
    <lineage>
        <taxon>Eukaryota</taxon>
        <taxon>Viridiplantae</taxon>
        <taxon>Streptophyta</taxon>
        <taxon>Embryophyta</taxon>
        <taxon>Tracheophyta</taxon>
        <taxon>Spermatophyta</taxon>
        <taxon>Magnoliopsida</taxon>
        <taxon>eudicotyledons</taxon>
        <taxon>Gunneridae</taxon>
        <taxon>Pentapetalae</taxon>
        <taxon>rosids</taxon>
        <taxon>fabids</taxon>
        <taxon>Rosales</taxon>
        <taxon>Moraceae</taxon>
        <taxon>Ficeae</taxon>
        <taxon>Ficus</taxon>
    </lineage>
</organism>
<evidence type="ECO:0000256" key="1">
    <source>
        <dbReference type="ARBA" id="ARBA00004141"/>
    </source>
</evidence>
<keyword evidence="7" id="KW-1185">Reference proteome</keyword>
<dbReference type="AlphaFoldDB" id="A0AA88DAD1"/>
<dbReference type="EMBL" id="BTGU01000029">
    <property type="protein sequence ID" value="GMN48851.1"/>
    <property type="molecule type" value="Genomic_DNA"/>
</dbReference>
<feature type="transmembrane region" description="Helical" evidence="5">
    <location>
        <begin position="111"/>
        <end position="138"/>
    </location>
</feature>
<evidence type="ECO:0000313" key="6">
    <source>
        <dbReference type="EMBL" id="GMN48851.1"/>
    </source>
</evidence>
<feature type="transmembrane region" description="Helical" evidence="5">
    <location>
        <begin position="67"/>
        <end position="90"/>
    </location>
</feature>
<keyword evidence="4 5" id="KW-0472">Membrane</keyword>
<evidence type="ECO:0000256" key="2">
    <source>
        <dbReference type="ARBA" id="ARBA00022692"/>
    </source>
</evidence>
<dbReference type="PANTHER" id="PTHR23291:SF31">
    <property type="entry name" value="PROTEIN LIFEGUARD 4"/>
    <property type="match status" value="1"/>
</dbReference>
<dbReference type="PANTHER" id="PTHR23291">
    <property type="entry name" value="BAX INHIBITOR-RELATED"/>
    <property type="match status" value="1"/>
</dbReference>
<reference evidence="6" key="1">
    <citation type="submission" date="2023-07" db="EMBL/GenBank/DDBJ databases">
        <title>draft genome sequence of fig (Ficus carica).</title>
        <authorList>
            <person name="Takahashi T."/>
            <person name="Nishimura K."/>
        </authorList>
    </citation>
    <scope>NUCLEOTIDE SEQUENCE</scope>
</reference>
<keyword evidence="3 5" id="KW-1133">Transmembrane helix</keyword>
<evidence type="ECO:0000256" key="3">
    <source>
        <dbReference type="ARBA" id="ARBA00022989"/>
    </source>
</evidence>
<keyword evidence="2 5" id="KW-0812">Transmembrane</keyword>
<comment type="caution">
    <text evidence="6">The sequence shown here is derived from an EMBL/GenBank/DDBJ whole genome shotgun (WGS) entry which is preliminary data.</text>
</comment>
<protein>
    <submittedName>
        <fullName evidence="6">Uncharacterized protein</fullName>
    </submittedName>
</protein>
<name>A0AA88DAD1_FICCA</name>
<gene>
    <name evidence="6" type="ORF">TIFTF001_018032</name>
</gene>
<comment type="subcellular location">
    <subcellularLocation>
        <location evidence="1">Membrane</location>
        <topology evidence="1">Multi-pass membrane protein</topology>
    </subcellularLocation>
</comment>
<evidence type="ECO:0000313" key="7">
    <source>
        <dbReference type="Proteomes" id="UP001187192"/>
    </source>
</evidence>
<dbReference type="InterPro" id="IPR006214">
    <property type="entry name" value="Bax_inhibitor_1-related"/>
</dbReference>
<dbReference type="Proteomes" id="UP001187192">
    <property type="component" value="Unassembled WGS sequence"/>
</dbReference>
<evidence type="ECO:0000256" key="5">
    <source>
        <dbReference type="RuleBase" id="RU004379"/>
    </source>
</evidence>
<feature type="transmembrane region" description="Helical" evidence="5">
    <location>
        <begin position="32"/>
        <end position="61"/>
    </location>
</feature>
<feature type="transmembrane region" description="Helical" evidence="5">
    <location>
        <begin position="158"/>
        <end position="178"/>
    </location>
</feature>
<dbReference type="GO" id="GO:0016020">
    <property type="term" value="C:membrane"/>
    <property type="evidence" value="ECO:0007669"/>
    <property type="project" value="UniProtKB-SubCell"/>
</dbReference>
<comment type="similarity">
    <text evidence="5">Belongs to the BI1 family.</text>
</comment>
<proteinExistence type="inferred from homology"/>
<dbReference type="Pfam" id="PF01027">
    <property type="entry name" value="Bax1-I"/>
    <property type="match status" value="1"/>
</dbReference>